<dbReference type="GO" id="GO:0019509">
    <property type="term" value="P:L-methionine salvage from methylthioadenosine"/>
    <property type="evidence" value="ECO:0007669"/>
    <property type="project" value="InterPro"/>
</dbReference>
<dbReference type="InterPro" id="IPR027496">
    <property type="entry name" value="ARD_euk"/>
</dbReference>
<evidence type="ECO:0000313" key="13">
    <source>
        <dbReference type="EMBL" id="RKP33871.1"/>
    </source>
</evidence>
<organism evidence="13 14">
    <name type="scientific">Dimargaris cristalligena</name>
    <dbReference type="NCBI Taxonomy" id="215637"/>
    <lineage>
        <taxon>Eukaryota</taxon>
        <taxon>Fungi</taxon>
        <taxon>Fungi incertae sedis</taxon>
        <taxon>Zoopagomycota</taxon>
        <taxon>Kickxellomycotina</taxon>
        <taxon>Dimargaritomycetes</taxon>
        <taxon>Dimargaritales</taxon>
        <taxon>Dimargaritaceae</taxon>
        <taxon>Dimargaris</taxon>
    </lineage>
</organism>
<dbReference type="HAMAP" id="MF_03154">
    <property type="entry name" value="Salvage_MtnD_euk"/>
    <property type="match status" value="1"/>
</dbReference>
<dbReference type="FunFam" id="2.60.120.10:FF:000099">
    <property type="entry name" value="1,2-dihydroxy-3-keto-5-methylthiopentene dioxygenase"/>
    <property type="match status" value="1"/>
</dbReference>
<keyword evidence="8" id="KW-0560">Oxidoreductase</keyword>
<gene>
    <name evidence="13" type="ORF">BJ085DRAFT_2199</name>
</gene>
<dbReference type="SUPFAM" id="SSF51182">
    <property type="entry name" value="RmlC-like cupins"/>
    <property type="match status" value="1"/>
</dbReference>
<dbReference type="Gene3D" id="2.60.120.10">
    <property type="entry name" value="Jelly Rolls"/>
    <property type="match status" value="1"/>
</dbReference>
<evidence type="ECO:0000256" key="3">
    <source>
        <dbReference type="ARBA" id="ARBA00022490"/>
    </source>
</evidence>
<evidence type="ECO:0000256" key="1">
    <source>
        <dbReference type="ARBA" id="ARBA00000428"/>
    </source>
</evidence>
<keyword evidence="11" id="KW-0539">Nucleus</keyword>
<comment type="cofactor">
    <cofactor evidence="2">
        <name>Fe(2+)</name>
        <dbReference type="ChEBI" id="CHEBI:29033"/>
    </cofactor>
</comment>
<proteinExistence type="inferred from homology"/>
<keyword evidence="4" id="KW-0533">Nickel</keyword>
<accession>A0A4P9ZMQ6</accession>
<evidence type="ECO:0000256" key="6">
    <source>
        <dbReference type="ARBA" id="ARBA00022723"/>
    </source>
</evidence>
<feature type="non-terminal residue" evidence="13">
    <location>
        <position position="155"/>
    </location>
</feature>
<dbReference type="InterPro" id="IPR014710">
    <property type="entry name" value="RmlC-like_jellyroll"/>
</dbReference>
<keyword evidence="14" id="KW-1185">Reference proteome</keyword>
<sequence length="155" mass="18336">MRAYMYNDQATSEAHEKVPNEPVDLEALARLGVLYWACDGPDGREKMEQIARDRAYKNRDEVVISPDRLPNYEETLKIFFTEHIHEDEEIRFMLDGSGYFDVRDQNDRWIRLQVTAGDLIVLPAGIYHRFTLDNSNYIQVIRLFRDLPKWEAINR</sequence>
<keyword evidence="6" id="KW-0479">Metal-binding</keyword>
<keyword evidence="3" id="KW-0963">Cytoplasm</keyword>
<evidence type="ECO:0000256" key="11">
    <source>
        <dbReference type="ARBA" id="ARBA00023242"/>
    </source>
</evidence>
<comment type="catalytic activity">
    <reaction evidence="1">
        <text>1,2-dihydroxy-5-(methylsulfanyl)pent-1-en-3-one + O2 = 4-methylsulfanyl-2-oxobutanoate + formate + 2 H(+)</text>
        <dbReference type="Rhea" id="RHEA:24504"/>
        <dbReference type="ChEBI" id="CHEBI:15378"/>
        <dbReference type="ChEBI" id="CHEBI:15379"/>
        <dbReference type="ChEBI" id="CHEBI:15740"/>
        <dbReference type="ChEBI" id="CHEBI:16723"/>
        <dbReference type="ChEBI" id="CHEBI:49252"/>
        <dbReference type="EC" id="1.13.11.54"/>
    </reaction>
</comment>
<dbReference type="Proteomes" id="UP000268162">
    <property type="component" value="Unassembled WGS sequence"/>
</dbReference>
<evidence type="ECO:0000256" key="10">
    <source>
        <dbReference type="ARBA" id="ARBA00023167"/>
    </source>
</evidence>
<keyword evidence="5" id="KW-0028">Amino-acid biosynthesis</keyword>
<dbReference type="CDD" id="cd02232">
    <property type="entry name" value="cupin_ARD"/>
    <property type="match status" value="1"/>
</dbReference>
<keyword evidence="10" id="KW-0486">Methionine biosynthesis</keyword>
<evidence type="ECO:0000256" key="7">
    <source>
        <dbReference type="ARBA" id="ARBA00022964"/>
    </source>
</evidence>
<dbReference type="STRING" id="215637.A0A4P9ZMQ6"/>
<evidence type="ECO:0000313" key="14">
    <source>
        <dbReference type="Proteomes" id="UP000268162"/>
    </source>
</evidence>
<evidence type="ECO:0000256" key="9">
    <source>
        <dbReference type="ARBA" id="ARBA00023004"/>
    </source>
</evidence>
<dbReference type="PANTHER" id="PTHR23418:SF0">
    <property type="entry name" value="ACIREDUCTONE DIOXYGENASE"/>
    <property type="match status" value="1"/>
</dbReference>
<evidence type="ECO:0000256" key="5">
    <source>
        <dbReference type="ARBA" id="ARBA00022605"/>
    </source>
</evidence>
<dbReference type="Pfam" id="PF03079">
    <property type="entry name" value="ARD"/>
    <property type="match status" value="1"/>
</dbReference>
<dbReference type="GO" id="GO:0046872">
    <property type="term" value="F:metal ion binding"/>
    <property type="evidence" value="ECO:0007669"/>
    <property type="project" value="UniProtKB-KW"/>
</dbReference>
<evidence type="ECO:0000256" key="12">
    <source>
        <dbReference type="ARBA" id="ARBA00039005"/>
    </source>
</evidence>
<dbReference type="PANTHER" id="PTHR23418">
    <property type="entry name" value="ACIREDUCTONE DIOXYGENASE"/>
    <property type="match status" value="1"/>
</dbReference>
<keyword evidence="9" id="KW-0408">Iron</keyword>
<dbReference type="EC" id="1.13.11.54" evidence="12"/>
<dbReference type="InterPro" id="IPR011051">
    <property type="entry name" value="RmlC_Cupin_sf"/>
</dbReference>
<protein>
    <recommendedName>
        <fullName evidence="12">acireductone dioxygenase (Fe(2+)-requiring)</fullName>
        <ecNumber evidence="12">1.13.11.54</ecNumber>
    </recommendedName>
</protein>
<dbReference type="InterPro" id="IPR004313">
    <property type="entry name" value="ARD"/>
</dbReference>
<evidence type="ECO:0000256" key="2">
    <source>
        <dbReference type="ARBA" id="ARBA00001954"/>
    </source>
</evidence>
<dbReference type="GO" id="GO:0010309">
    <property type="term" value="F:acireductone dioxygenase [iron(II)-requiring] activity"/>
    <property type="evidence" value="ECO:0007669"/>
    <property type="project" value="UniProtKB-EC"/>
</dbReference>
<reference evidence="14" key="1">
    <citation type="journal article" date="2018" name="Nat. Microbiol.">
        <title>Leveraging single-cell genomics to expand the fungal tree of life.</title>
        <authorList>
            <person name="Ahrendt S.R."/>
            <person name="Quandt C.A."/>
            <person name="Ciobanu D."/>
            <person name="Clum A."/>
            <person name="Salamov A."/>
            <person name="Andreopoulos B."/>
            <person name="Cheng J.F."/>
            <person name="Woyke T."/>
            <person name="Pelin A."/>
            <person name="Henrissat B."/>
            <person name="Reynolds N.K."/>
            <person name="Benny G.L."/>
            <person name="Smith M.E."/>
            <person name="James T.Y."/>
            <person name="Grigoriev I.V."/>
        </authorList>
    </citation>
    <scope>NUCLEOTIDE SEQUENCE [LARGE SCALE GENOMIC DNA]</scope>
    <source>
        <strain evidence="14">RSA 468</strain>
    </source>
</reference>
<evidence type="ECO:0000256" key="8">
    <source>
        <dbReference type="ARBA" id="ARBA00023002"/>
    </source>
</evidence>
<dbReference type="AlphaFoldDB" id="A0A4P9ZMQ6"/>
<evidence type="ECO:0000256" key="4">
    <source>
        <dbReference type="ARBA" id="ARBA00022596"/>
    </source>
</evidence>
<dbReference type="EMBL" id="ML003503">
    <property type="protein sequence ID" value="RKP33871.1"/>
    <property type="molecule type" value="Genomic_DNA"/>
</dbReference>
<name>A0A4P9ZMQ6_9FUNG</name>
<keyword evidence="7 13" id="KW-0223">Dioxygenase</keyword>